<feature type="compositionally biased region" description="Basic and acidic residues" evidence="6">
    <location>
        <begin position="1"/>
        <end position="56"/>
    </location>
</feature>
<dbReference type="Pfam" id="PF11698">
    <property type="entry name" value="V-ATPase_H_C"/>
    <property type="match status" value="1"/>
</dbReference>
<dbReference type="GO" id="GO:0046961">
    <property type="term" value="F:proton-transporting ATPase activity, rotational mechanism"/>
    <property type="evidence" value="ECO:0007669"/>
    <property type="project" value="InterPro"/>
</dbReference>
<evidence type="ECO:0000256" key="2">
    <source>
        <dbReference type="ARBA" id="ARBA00022448"/>
    </source>
</evidence>
<dbReference type="Pfam" id="PF03224">
    <property type="entry name" value="V-ATPase_H_N"/>
    <property type="match status" value="1"/>
</dbReference>
<dbReference type="PANTHER" id="PTHR10698:SF1">
    <property type="entry name" value="V-TYPE PROTON ATPASE SUBUNIT H 1-RELATED"/>
    <property type="match status" value="1"/>
</dbReference>
<sequence>MSGNVDKKEKVSKRDSNSQHRKTDTTDEKTDQEDEKKHTTDKSFEEEQRDPNKNNRENGTNKNEEQEEDGKTKKDQSTTKHKTEGKSGEQQKEKNGRRKIKNRKAKPKKSGPVSFDDEEQQPPVYERSAKKVEEVDGVLQKKLAEIRKKEPINFTKYREWDEITEDEYSFINNLQCANTKEEMDELLENSQETAYHSITKIFNCVPKDEEKKQILLLIYDILAEDIGRAELMNESTPEARQSLQNFMKNTNDDTARHITSQVLSKLYLAHNGREKVEDVEFLLDFLYQKLDENFLYLQSVTRCFQRLLQVDDYRMFLVKMGILRKIVQLLTRNLKTQIQYQLCFCMWVSTFNADIAENMSSTNIIPIVMDLLERCPSEVTKLPRVAIALIRNMLEKPESNKTQRYNAILSIQCQILHYLDLLEPRIKNINDEEFSEDFEAIRNILSATVMEASSYETYMTEVKSGRLHWSVVHTSQNFWVDNAEKFNDNDHELLKMLIKFLENSHDALVLVIASHDLREYMLQYVRGKTMVESLGGKDALLRLLEHRNHDVKYYALKCLQMLMLDKHDLYSEFRSDNRKMKRRRSTDE</sequence>
<keyword evidence="3" id="KW-0375">Hydrogen ion transport</keyword>
<evidence type="ECO:0000256" key="1">
    <source>
        <dbReference type="ARBA" id="ARBA00008613"/>
    </source>
</evidence>
<keyword evidence="9" id="KW-1185">Reference proteome</keyword>
<feature type="compositionally biased region" description="Basic and acidic residues" evidence="6">
    <location>
        <begin position="69"/>
        <end position="94"/>
    </location>
</feature>
<feature type="region of interest" description="Disordered" evidence="6">
    <location>
        <begin position="1"/>
        <end position="127"/>
    </location>
</feature>
<comment type="similarity">
    <text evidence="1">Belongs to the V-ATPase H subunit family.</text>
</comment>
<keyword evidence="2" id="KW-0813">Transport</keyword>
<evidence type="ECO:0000313" key="8">
    <source>
        <dbReference type="EMBL" id="KAG8196675.1"/>
    </source>
</evidence>
<protein>
    <recommendedName>
        <fullName evidence="7">ATPase V1 complex subunit H C-terminal domain-containing protein</fullName>
    </recommendedName>
</protein>
<evidence type="ECO:0000256" key="6">
    <source>
        <dbReference type="SAM" id="MobiDB-lite"/>
    </source>
</evidence>
<dbReference type="PANTHER" id="PTHR10698">
    <property type="entry name" value="V-TYPE PROTON ATPASE SUBUNIT H"/>
    <property type="match status" value="1"/>
</dbReference>
<dbReference type="GO" id="GO:0000221">
    <property type="term" value="C:vacuolar proton-transporting V-type ATPase, V1 domain"/>
    <property type="evidence" value="ECO:0007669"/>
    <property type="project" value="InterPro"/>
</dbReference>
<feature type="compositionally biased region" description="Basic residues" evidence="6">
    <location>
        <begin position="95"/>
        <end position="109"/>
    </location>
</feature>
<evidence type="ECO:0000256" key="5">
    <source>
        <dbReference type="ARBA" id="ARBA00046225"/>
    </source>
</evidence>
<dbReference type="InterPro" id="IPR011989">
    <property type="entry name" value="ARM-like"/>
</dbReference>
<evidence type="ECO:0000313" key="9">
    <source>
        <dbReference type="Proteomes" id="UP000827092"/>
    </source>
</evidence>
<evidence type="ECO:0000256" key="3">
    <source>
        <dbReference type="ARBA" id="ARBA00022781"/>
    </source>
</evidence>
<dbReference type="InterPro" id="IPR011987">
    <property type="entry name" value="ATPase_V1-cplx_hsu_C"/>
</dbReference>
<dbReference type="InterPro" id="IPR004908">
    <property type="entry name" value="ATPase_V1-cplx_hsu"/>
</dbReference>
<evidence type="ECO:0000259" key="7">
    <source>
        <dbReference type="Pfam" id="PF11698"/>
    </source>
</evidence>
<dbReference type="Gene3D" id="1.25.40.150">
    <property type="entry name" value="V-type ATPase, subunit H, C-terminal domain"/>
    <property type="match status" value="1"/>
</dbReference>
<dbReference type="AlphaFoldDB" id="A0AAV6VJK7"/>
<dbReference type="EMBL" id="JAFNEN010000066">
    <property type="protein sequence ID" value="KAG8196675.1"/>
    <property type="molecule type" value="Genomic_DNA"/>
</dbReference>
<dbReference type="InterPro" id="IPR038497">
    <property type="entry name" value="ATPase_V1-cplx_hsu_C_sf"/>
</dbReference>
<feature type="domain" description="ATPase V1 complex subunit H C-terminal" evidence="7">
    <location>
        <begin position="452"/>
        <end position="565"/>
    </location>
</feature>
<organism evidence="8 9">
    <name type="scientific">Oedothorax gibbosus</name>
    <dbReference type="NCBI Taxonomy" id="931172"/>
    <lineage>
        <taxon>Eukaryota</taxon>
        <taxon>Metazoa</taxon>
        <taxon>Ecdysozoa</taxon>
        <taxon>Arthropoda</taxon>
        <taxon>Chelicerata</taxon>
        <taxon>Arachnida</taxon>
        <taxon>Araneae</taxon>
        <taxon>Araneomorphae</taxon>
        <taxon>Entelegynae</taxon>
        <taxon>Araneoidea</taxon>
        <taxon>Linyphiidae</taxon>
        <taxon>Erigoninae</taxon>
        <taxon>Oedothorax</taxon>
    </lineage>
</organism>
<comment type="caution">
    <text evidence="8">The sequence shown here is derived from an EMBL/GenBank/DDBJ whole genome shotgun (WGS) entry which is preliminary data.</text>
</comment>
<dbReference type="Proteomes" id="UP000827092">
    <property type="component" value="Unassembled WGS sequence"/>
</dbReference>
<keyword evidence="4" id="KW-0406">Ion transport</keyword>
<dbReference type="GO" id="GO:0005765">
    <property type="term" value="C:lysosomal membrane"/>
    <property type="evidence" value="ECO:0007669"/>
    <property type="project" value="TreeGrafter"/>
</dbReference>
<dbReference type="InterPro" id="IPR016024">
    <property type="entry name" value="ARM-type_fold"/>
</dbReference>
<reference evidence="8 9" key="1">
    <citation type="journal article" date="2022" name="Nat. Ecol. Evol.">
        <title>A masculinizing supergene underlies an exaggerated male reproductive morph in a spider.</title>
        <authorList>
            <person name="Hendrickx F."/>
            <person name="De Corte Z."/>
            <person name="Sonet G."/>
            <person name="Van Belleghem S.M."/>
            <person name="Kostlbacher S."/>
            <person name="Vangestel C."/>
        </authorList>
    </citation>
    <scope>NUCLEOTIDE SEQUENCE [LARGE SCALE GENOMIC DNA]</scope>
    <source>
        <strain evidence="8">W744_W776</strain>
    </source>
</reference>
<evidence type="ECO:0000256" key="4">
    <source>
        <dbReference type="ARBA" id="ARBA00023065"/>
    </source>
</evidence>
<comment type="function">
    <text evidence="5">Subunit of the V1 complex of vacuolar(H+)-ATPase (V-ATPase), a multisubunit enzyme composed of a peripheral complex (V1) that hydrolyzes ATP and a membrane integral complex (V0) that translocates protons. V-ATPase is responsible for acidifying and maintaining the pH of intracellular compartments and in some cell types, is targeted to the plasma membrane, where it is responsible for acidifying the extracellular environment. Subunit H is essential for V-ATPase activity, but not for the assembly of the complex.</text>
</comment>
<gene>
    <name evidence="8" type="ORF">JTE90_006584</name>
</gene>
<dbReference type="Gene3D" id="1.25.10.10">
    <property type="entry name" value="Leucine-rich Repeat Variant"/>
    <property type="match status" value="1"/>
</dbReference>
<accession>A0AAV6VJK7</accession>
<name>A0AAV6VJK7_9ARAC</name>
<proteinExistence type="inferred from homology"/>
<dbReference type="SUPFAM" id="SSF48371">
    <property type="entry name" value="ARM repeat"/>
    <property type="match status" value="1"/>
</dbReference>